<dbReference type="AlphaFoldDB" id="A0A6J7AP14"/>
<proteinExistence type="predicted"/>
<dbReference type="PANTHER" id="PTHR35528">
    <property type="entry name" value="BLL1675 PROTEIN"/>
    <property type="match status" value="1"/>
</dbReference>
<evidence type="ECO:0000313" key="3">
    <source>
        <dbReference type="EMBL" id="CAB5028774.1"/>
    </source>
</evidence>
<evidence type="ECO:0000259" key="1">
    <source>
        <dbReference type="Pfam" id="PF13610"/>
    </source>
</evidence>
<sequence length="92" mass="10394">MDDAVQLGATGTRWGQRFTPPLIDAARTCRHTVGFRWFVDETYVKVAGVWRFAYRAVDEHDQVIDLLVSRRSFTDPQPALQKDRPSGGLMAA</sequence>
<evidence type="ECO:0000313" key="2">
    <source>
        <dbReference type="EMBL" id="CAB4834676.1"/>
    </source>
</evidence>
<organism evidence="2">
    <name type="scientific">freshwater metagenome</name>
    <dbReference type="NCBI Taxonomy" id="449393"/>
    <lineage>
        <taxon>unclassified sequences</taxon>
        <taxon>metagenomes</taxon>
        <taxon>ecological metagenomes</taxon>
    </lineage>
</organism>
<feature type="domain" description="DDE" evidence="1">
    <location>
        <begin position="35"/>
        <end position="71"/>
    </location>
</feature>
<dbReference type="InterPro" id="IPR032874">
    <property type="entry name" value="DDE_dom"/>
</dbReference>
<reference evidence="2" key="1">
    <citation type="submission" date="2020-05" db="EMBL/GenBank/DDBJ databases">
        <authorList>
            <person name="Chiriac C."/>
            <person name="Salcher M."/>
            <person name="Ghai R."/>
            <person name="Kavagutti S V."/>
        </authorList>
    </citation>
    <scope>NUCLEOTIDE SEQUENCE</scope>
</reference>
<accession>A0A6J7AP14</accession>
<gene>
    <name evidence="2" type="ORF">UFOPK3139_02159</name>
    <name evidence="3" type="ORF">UFOPK3967_03264</name>
</gene>
<dbReference type="EMBL" id="CAFBOS010000356">
    <property type="protein sequence ID" value="CAB5028774.1"/>
    <property type="molecule type" value="Genomic_DNA"/>
</dbReference>
<dbReference type="PANTHER" id="PTHR35528:SF3">
    <property type="entry name" value="BLL1675 PROTEIN"/>
    <property type="match status" value="1"/>
</dbReference>
<dbReference type="EMBL" id="CAFABA010000101">
    <property type="protein sequence ID" value="CAB4834676.1"/>
    <property type="molecule type" value="Genomic_DNA"/>
</dbReference>
<protein>
    <submittedName>
        <fullName evidence="2">Unannotated protein</fullName>
    </submittedName>
</protein>
<dbReference type="Pfam" id="PF13610">
    <property type="entry name" value="DDE_Tnp_IS240"/>
    <property type="match status" value="1"/>
</dbReference>
<dbReference type="InterPro" id="IPR052183">
    <property type="entry name" value="IS_Transposase"/>
</dbReference>
<name>A0A6J7AP14_9ZZZZ</name>